<keyword evidence="3" id="KW-0808">Transferase</keyword>
<dbReference type="NCBIfam" id="TIGR04556">
    <property type="entry name" value="PKS_assoc"/>
    <property type="match status" value="1"/>
</dbReference>
<dbReference type="SMART" id="SM00825">
    <property type="entry name" value="PKS_KS"/>
    <property type="match status" value="1"/>
</dbReference>
<dbReference type="Pfam" id="PF00109">
    <property type="entry name" value="ketoacyl-synt"/>
    <property type="match status" value="1"/>
</dbReference>
<name>A0A7S4T1X2_9DINO</name>
<proteinExistence type="inferred from homology"/>
<protein>
    <recommendedName>
        <fullName evidence="5">Ketosynthase family 3 (KS3) domain-containing protein</fullName>
    </recommendedName>
</protein>
<evidence type="ECO:0000313" key="6">
    <source>
        <dbReference type="EMBL" id="CAE4662723.1"/>
    </source>
</evidence>
<keyword evidence="2" id="KW-0597">Phosphoprotein</keyword>
<dbReference type="PROSITE" id="PS52004">
    <property type="entry name" value="KS3_2"/>
    <property type="match status" value="1"/>
</dbReference>
<dbReference type="CDD" id="cd00833">
    <property type="entry name" value="PKS"/>
    <property type="match status" value="1"/>
</dbReference>
<evidence type="ECO:0000259" key="5">
    <source>
        <dbReference type="PROSITE" id="PS52004"/>
    </source>
</evidence>
<dbReference type="EMBL" id="HBNR01085068">
    <property type="protein sequence ID" value="CAE4662723.1"/>
    <property type="molecule type" value="Transcribed_RNA"/>
</dbReference>
<sequence>MADAEVAFDCTNKTSDEISAEIEHNLWLKGYCVLDMKLEAHLDDALDEVKDLRRDDLFETPAPQLADGLLGLEGSGEIAWLGTGASDPPVGPKLQALTQDLHRIADCTRPFFGNQGQHAMTLSETLVIQGGEAIAESVTELTEASCSKWISTLLSAKLMLVYIMGPGDGVLEMDPIDEDTEPMTIKTRPDMLVILRSDVIQRKHISTSSDYALVSWVLMPSVTGNRGWEAMSTDATDTVPGVRELNDWAEERLEVLAQLDANEQLDASVPRAWQRMLRTKYFRNSNLPVAIRGMATHSPGSRDCETLYKSLNVGADFVANVPLQRWNHEEYYDPDPQCYLQSHAFRGGICKTSIRHAQYIDGIELFDNKFFQISMSESWGMEPQQRHILETSYEGLFMAGYQKKQLMTAYIAVFTGCTNPEAMYIDYTQGAGAGNISQAITSNRTSFVLGMMGPSTSIDCEMASSHMALLVGCSAVAPNNSWRNSTGGHSEASITGGVYVNTTPYMWPRFNAYMNPIGRCFTFDANANGYVRGESCTSLCQKPYMDKVDGDWVVSDAHCLGTMVGWRMTNNGRGASLTAPHAPAQQDAMNGSVLDAGITPLDLDAVECHGNGILLDDCVEVSALSKYYRDIDEPGSELEPLVLGAVKTQVAAQCESCGMTSYLKAMLNILYAVHAPSLHLKQVNPHMDYNEDAVFLCNEHLAYREQYVFHGVSSRGFNGTNTHIIQWYMADEAKVRKERLVSSENPIAFWPAGGGMLDNAARPSEGYFIAGSFTGWEPRAMSRESDSTYTYPVTMGINMFEAFQIWLDADHERVLHPKGAQGAGGGTVGGPSFATEAAGLTWIIEGLGRDGPQAIADQEGSSSAGPQVDRPGDKYEVTLSVAGKYRAITWKKVEEAEEDAVKDPLVQGTYCVVGNWNEWRPQEMSTDSDTALGLYTLDIGPLPMWATRLDFQIIRNNDATQVFHPRFGTIASEEWSEPHVEGPDAGGVGMTWCIKARGGEYYRIEFQRSLEAGKESRRISWHKL</sequence>
<comment type="similarity">
    <text evidence="3">Belongs to the thiolase-like superfamily. Beta-ketoacyl-ACP synthases family.</text>
</comment>
<dbReference type="AlphaFoldDB" id="A0A7S4T1X2"/>
<dbReference type="PANTHER" id="PTHR43775">
    <property type="entry name" value="FATTY ACID SYNTHASE"/>
    <property type="match status" value="1"/>
</dbReference>
<organism evidence="6">
    <name type="scientific">Alexandrium monilatum</name>
    <dbReference type="NCBI Taxonomy" id="311494"/>
    <lineage>
        <taxon>Eukaryota</taxon>
        <taxon>Sar</taxon>
        <taxon>Alveolata</taxon>
        <taxon>Dinophyceae</taxon>
        <taxon>Gonyaulacales</taxon>
        <taxon>Pyrocystaceae</taxon>
        <taxon>Alexandrium</taxon>
    </lineage>
</organism>
<dbReference type="InterPro" id="IPR050091">
    <property type="entry name" value="PKS_NRPS_Biosynth_Enz"/>
</dbReference>
<dbReference type="InterPro" id="IPR014031">
    <property type="entry name" value="Ketoacyl_synth_C"/>
</dbReference>
<dbReference type="GO" id="GO:0006633">
    <property type="term" value="P:fatty acid biosynthetic process"/>
    <property type="evidence" value="ECO:0007669"/>
    <property type="project" value="TreeGrafter"/>
</dbReference>
<accession>A0A7S4T1X2</accession>
<evidence type="ECO:0000256" key="4">
    <source>
        <dbReference type="SAM" id="MobiDB-lite"/>
    </source>
</evidence>
<gene>
    <name evidence="6" type="ORF">AMON00008_LOCUS60890</name>
</gene>
<feature type="region of interest" description="Disordered" evidence="4">
    <location>
        <begin position="851"/>
        <end position="873"/>
    </location>
</feature>
<evidence type="ECO:0000256" key="1">
    <source>
        <dbReference type="ARBA" id="ARBA00022450"/>
    </source>
</evidence>
<keyword evidence="1" id="KW-0596">Phosphopantetheine</keyword>
<dbReference type="InterPro" id="IPR020841">
    <property type="entry name" value="PKS_Beta-ketoAc_synthase_dom"/>
</dbReference>
<dbReference type="SUPFAM" id="SSF53901">
    <property type="entry name" value="Thiolase-like"/>
    <property type="match status" value="1"/>
</dbReference>
<feature type="domain" description="Ketosynthase family 3 (KS3)" evidence="5">
    <location>
        <begin position="286"/>
        <end position="728"/>
    </location>
</feature>
<reference evidence="6" key="1">
    <citation type="submission" date="2021-01" db="EMBL/GenBank/DDBJ databases">
        <authorList>
            <person name="Corre E."/>
            <person name="Pelletier E."/>
            <person name="Niang G."/>
            <person name="Scheremetjew M."/>
            <person name="Finn R."/>
            <person name="Kale V."/>
            <person name="Holt S."/>
            <person name="Cochrane G."/>
            <person name="Meng A."/>
            <person name="Brown T."/>
            <person name="Cohen L."/>
        </authorList>
    </citation>
    <scope>NUCLEOTIDE SEQUENCE</scope>
    <source>
        <strain evidence="6">CCMP3105</strain>
    </source>
</reference>
<dbReference type="Gene3D" id="3.40.47.10">
    <property type="match status" value="1"/>
</dbReference>
<dbReference type="PANTHER" id="PTHR43775:SF37">
    <property type="entry name" value="SI:DKEY-61P9.11"/>
    <property type="match status" value="1"/>
</dbReference>
<evidence type="ECO:0000256" key="2">
    <source>
        <dbReference type="ARBA" id="ARBA00022553"/>
    </source>
</evidence>
<evidence type="ECO:0000256" key="3">
    <source>
        <dbReference type="RuleBase" id="RU003694"/>
    </source>
</evidence>
<dbReference type="InterPro" id="IPR030834">
    <property type="entry name" value="PKS_assoc_dom"/>
</dbReference>
<dbReference type="InterPro" id="IPR016039">
    <property type="entry name" value="Thiolase-like"/>
</dbReference>
<dbReference type="InterPro" id="IPR014030">
    <property type="entry name" value="Ketoacyl_synth_N"/>
</dbReference>
<dbReference type="Pfam" id="PF02801">
    <property type="entry name" value="Ketoacyl-synt_C"/>
    <property type="match status" value="1"/>
</dbReference>
<dbReference type="GO" id="GO:0004312">
    <property type="term" value="F:fatty acid synthase activity"/>
    <property type="evidence" value="ECO:0007669"/>
    <property type="project" value="TreeGrafter"/>
</dbReference>